<organism evidence="6 7">
    <name type="scientific">Klebsiella pneumoniae subsp. ozaenae</name>
    <dbReference type="NCBI Taxonomy" id="574"/>
    <lineage>
        <taxon>Bacteria</taxon>
        <taxon>Pseudomonadati</taxon>
        <taxon>Pseudomonadota</taxon>
        <taxon>Gammaproteobacteria</taxon>
        <taxon>Enterobacterales</taxon>
        <taxon>Enterobacteriaceae</taxon>
        <taxon>Klebsiella/Raoultella group</taxon>
        <taxon>Klebsiella</taxon>
        <taxon>Klebsiella pneumoniae complex</taxon>
    </lineage>
</organism>
<dbReference type="PANTHER" id="PTHR30146:SF109">
    <property type="entry name" value="HTH-TYPE TRANSCRIPTIONAL REGULATOR GALS"/>
    <property type="match status" value="1"/>
</dbReference>
<gene>
    <name evidence="6" type="primary">galS_1</name>
    <name evidence="6" type="ORF">NCTC10313_04815</name>
</gene>
<dbReference type="EMBL" id="UGLW01000003">
    <property type="protein sequence ID" value="STU92874.1"/>
    <property type="molecule type" value="Genomic_DNA"/>
</dbReference>
<dbReference type="SUPFAM" id="SSF53822">
    <property type="entry name" value="Periplasmic binding protein-like I"/>
    <property type="match status" value="1"/>
</dbReference>
<dbReference type="AlphaFoldDB" id="A0A378A053"/>
<keyword evidence="3" id="KW-0804">Transcription</keyword>
<dbReference type="Gene3D" id="3.40.50.2300">
    <property type="match status" value="1"/>
</dbReference>
<evidence type="ECO:0000259" key="5">
    <source>
        <dbReference type="Pfam" id="PF13377"/>
    </source>
</evidence>
<evidence type="ECO:0000313" key="6">
    <source>
        <dbReference type="EMBL" id="STU92874.1"/>
    </source>
</evidence>
<evidence type="ECO:0000256" key="1">
    <source>
        <dbReference type="ARBA" id="ARBA00023015"/>
    </source>
</evidence>
<dbReference type="GO" id="GO:0003700">
    <property type="term" value="F:DNA-binding transcription factor activity"/>
    <property type="evidence" value="ECO:0007669"/>
    <property type="project" value="TreeGrafter"/>
</dbReference>
<dbReference type="Proteomes" id="UP000254487">
    <property type="component" value="Unassembled WGS sequence"/>
</dbReference>
<sequence length="168" mass="17762">MVTQRIGYLSSNHGIEDDDMRREGWSKALQEQGIIAPDSWIGSGSPDMQGGEAAMVELLGRNLGLTAVFAYNDSMAAGALTTLKDNGIVVPQHLSLIGFDDIPISRYTDPQLTTRALSGNVDGKAGHRAGAAGGGRQAESRGNATALCRRWCAIIPVAQRQTVGPITN</sequence>
<dbReference type="PANTHER" id="PTHR30146">
    <property type="entry name" value="LACI-RELATED TRANSCRIPTIONAL REPRESSOR"/>
    <property type="match status" value="1"/>
</dbReference>
<reference evidence="6 7" key="1">
    <citation type="submission" date="2018-06" db="EMBL/GenBank/DDBJ databases">
        <authorList>
            <consortium name="Pathogen Informatics"/>
            <person name="Doyle S."/>
        </authorList>
    </citation>
    <scope>NUCLEOTIDE SEQUENCE [LARGE SCALE GENOMIC DNA]</scope>
    <source>
        <strain evidence="6 7">NCTC10313</strain>
    </source>
</reference>
<evidence type="ECO:0000256" key="3">
    <source>
        <dbReference type="ARBA" id="ARBA00023163"/>
    </source>
</evidence>
<keyword evidence="2" id="KW-0238">DNA-binding</keyword>
<accession>A0A378A053</accession>
<evidence type="ECO:0000313" key="7">
    <source>
        <dbReference type="Proteomes" id="UP000254487"/>
    </source>
</evidence>
<feature type="region of interest" description="Disordered" evidence="4">
    <location>
        <begin position="118"/>
        <end position="139"/>
    </location>
</feature>
<dbReference type="InterPro" id="IPR046335">
    <property type="entry name" value="LacI/GalR-like_sensor"/>
</dbReference>
<dbReference type="GO" id="GO:0000976">
    <property type="term" value="F:transcription cis-regulatory region binding"/>
    <property type="evidence" value="ECO:0007669"/>
    <property type="project" value="TreeGrafter"/>
</dbReference>
<feature type="domain" description="Transcriptional regulator LacI/GalR-like sensor" evidence="5">
    <location>
        <begin position="4"/>
        <end position="115"/>
    </location>
</feature>
<keyword evidence="1" id="KW-0805">Transcription regulation</keyword>
<evidence type="ECO:0000256" key="4">
    <source>
        <dbReference type="SAM" id="MobiDB-lite"/>
    </source>
</evidence>
<evidence type="ECO:0000256" key="2">
    <source>
        <dbReference type="ARBA" id="ARBA00023125"/>
    </source>
</evidence>
<dbReference type="InterPro" id="IPR028082">
    <property type="entry name" value="Peripla_BP_I"/>
</dbReference>
<name>A0A378A053_KLEPO</name>
<dbReference type="Pfam" id="PF13377">
    <property type="entry name" value="Peripla_BP_3"/>
    <property type="match status" value="1"/>
</dbReference>
<proteinExistence type="predicted"/>
<protein>
    <submittedName>
        <fullName evidence="6">Mgl repressor and galactose ultrainduction factor GalS</fullName>
    </submittedName>
</protein>